<evidence type="ECO:0000256" key="2">
    <source>
        <dbReference type="SAM" id="Phobius"/>
    </source>
</evidence>
<feature type="transmembrane region" description="Helical" evidence="2">
    <location>
        <begin position="14"/>
        <end position="35"/>
    </location>
</feature>
<keyword evidence="5" id="KW-1185">Reference proteome</keyword>
<dbReference type="Pfam" id="PF04578">
    <property type="entry name" value="DUF594"/>
    <property type="match status" value="1"/>
</dbReference>
<organism evidence="4 5">
    <name type="scientific">Aegilops tauschii subsp. strangulata</name>
    <name type="common">Goatgrass</name>
    <dbReference type="NCBI Taxonomy" id="200361"/>
    <lineage>
        <taxon>Eukaryota</taxon>
        <taxon>Viridiplantae</taxon>
        <taxon>Streptophyta</taxon>
        <taxon>Embryophyta</taxon>
        <taxon>Tracheophyta</taxon>
        <taxon>Spermatophyta</taxon>
        <taxon>Magnoliopsida</taxon>
        <taxon>Liliopsida</taxon>
        <taxon>Poales</taxon>
        <taxon>Poaceae</taxon>
        <taxon>BOP clade</taxon>
        <taxon>Pooideae</taxon>
        <taxon>Triticodae</taxon>
        <taxon>Triticeae</taxon>
        <taxon>Triticinae</taxon>
        <taxon>Aegilops</taxon>
    </lineage>
</organism>
<dbReference type="Gramene" id="AET7Gv20377000.1">
    <property type="protein sequence ID" value="AET7Gv20377000.1"/>
    <property type="gene ID" value="AET7Gv20377000"/>
</dbReference>
<keyword evidence="2" id="KW-1133">Transmembrane helix</keyword>
<dbReference type="EnsemblPlants" id="AET7Gv20377000.1">
    <property type="protein sequence ID" value="AET7Gv20377000.1"/>
    <property type="gene ID" value="AET7Gv20377000"/>
</dbReference>
<reference evidence="5" key="1">
    <citation type="journal article" date="2014" name="Science">
        <title>Ancient hybridizations among the ancestral genomes of bread wheat.</title>
        <authorList>
            <consortium name="International Wheat Genome Sequencing Consortium,"/>
            <person name="Marcussen T."/>
            <person name="Sandve S.R."/>
            <person name="Heier L."/>
            <person name="Spannagl M."/>
            <person name="Pfeifer M."/>
            <person name="Jakobsen K.S."/>
            <person name="Wulff B.B."/>
            <person name="Steuernagel B."/>
            <person name="Mayer K.F."/>
            <person name="Olsen O.A."/>
        </authorList>
    </citation>
    <scope>NUCLEOTIDE SEQUENCE [LARGE SCALE GENOMIC DNA]</scope>
    <source>
        <strain evidence="5">cv. AL8/78</strain>
    </source>
</reference>
<evidence type="ECO:0000259" key="3">
    <source>
        <dbReference type="Pfam" id="PF13968"/>
    </source>
</evidence>
<dbReference type="Proteomes" id="UP000015105">
    <property type="component" value="Chromosome 7D"/>
</dbReference>
<feature type="region of interest" description="Disordered" evidence="1">
    <location>
        <begin position="729"/>
        <end position="777"/>
    </location>
</feature>
<keyword evidence="2" id="KW-0472">Membrane</keyword>
<evidence type="ECO:0000256" key="1">
    <source>
        <dbReference type="SAM" id="MobiDB-lite"/>
    </source>
</evidence>
<proteinExistence type="predicted"/>
<reference evidence="4" key="3">
    <citation type="journal article" date="2017" name="Nature">
        <title>Genome sequence of the progenitor of the wheat D genome Aegilops tauschii.</title>
        <authorList>
            <person name="Luo M.C."/>
            <person name="Gu Y.Q."/>
            <person name="Puiu D."/>
            <person name="Wang H."/>
            <person name="Twardziok S.O."/>
            <person name="Deal K.R."/>
            <person name="Huo N."/>
            <person name="Zhu T."/>
            <person name="Wang L."/>
            <person name="Wang Y."/>
            <person name="McGuire P.E."/>
            <person name="Liu S."/>
            <person name="Long H."/>
            <person name="Ramasamy R.K."/>
            <person name="Rodriguez J.C."/>
            <person name="Van S.L."/>
            <person name="Yuan L."/>
            <person name="Wang Z."/>
            <person name="Xia Z."/>
            <person name="Xiao L."/>
            <person name="Anderson O.D."/>
            <person name="Ouyang S."/>
            <person name="Liang Y."/>
            <person name="Zimin A.V."/>
            <person name="Pertea G."/>
            <person name="Qi P."/>
            <person name="Bennetzen J.L."/>
            <person name="Dai X."/>
            <person name="Dawson M.W."/>
            <person name="Muller H.G."/>
            <person name="Kugler K."/>
            <person name="Rivarola-Duarte L."/>
            <person name="Spannagl M."/>
            <person name="Mayer K.F.X."/>
            <person name="Lu F.H."/>
            <person name="Bevan M.W."/>
            <person name="Leroy P."/>
            <person name="Li P."/>
            <person name="You F.M."/>
            <person name="Sun Q."/>
            <person name="Liu Z."/>
            <person name="Lyons E."/>
            <person name="Wicker T."/>
            <person name="Salzberg S.L."/>
            <person name="Devos K.M."/>
            <person name="Dvorak J."/>
        </authorList>
    </citation>
    <scope>NUCLEOTIDE SEQUENCE [LARGE SCALE GENOMIC DNA]</scope>
    <source>
        <strain evidence="4">cv. AL8/78</strain>
    </source>
</reference>
<dbReference type="InterPro" id="IPR025315">
    <property type="entry name" value="DUF4220"/>
</dbReference>
<reference evidence="4" key="5">
    <citation type="journal article" date="2021" name="G3 (Bethesda)">
        <title>Aegilops tauschii genome assembly Aet v5.0 features greater sequence contiguity and improved annotation.</title>
        <authorList>
            <person name="Wang L."/>
            <person name="Zhu T."/>
            <person name="Rodriguez J.C."/>
            <person name="Deal K.R."/>
            <person name="Dubcovsky J."/>
            <person name="McGuire P.E."/>
            <person name="Lux T."/>
            <person name="Spannagl M."/>
            <person name="Mayer K.F.X."/>
            <person name="Baldrich P."/>
            <person name="Meyers B.C."/>
            <person name="Huo N."/>
            <person name="Gu Y.Q."/>
            <person name="Zhou H."/>
            <person name="Devos K.M."/>
            <person name="Bennetzen J.L."/>
            <person name="Unver T."/>
            <person name="Budak H."/>
            <person name="Gulick P.J."/>
            <person name="Galiba G."/>
            <person name="Kalapos B."/>
            <person name="Nelson D.R."/>
            <person name="Li P."/>
            <person name="You F.M."/>
            <person name="Luo M.C."/>
            <person name="Dvorak J."/>
        </authorList>
    </citation>
    <scope>NUCLEOTIDE SEQUENCE [LARGE SCALE GENOMIC DNA]</scope>
    <source>
        <strain evidence="4">cv. AL8/78</strain>
    </source>
</reference>
<feature type="transmembrane region" description="Helical" evidence="2">
    <location>
        <begin position="326"/>
        <end position="348"/>
    </location>
</feature>
<reference evidence="4" key="4">
    <citation type="submission" date="2019-03" db="UniProtKB">
        <authorList>
            <consortium name="EnsemblPlants"/>
        </authorList>
    </citation>
    <scope>IDENTIFICATION</scope>
</reference>
<feature type="compositionally biased region" description="Basic and acidic residues" evidence="1">
    <location>
        <begin position="747"/>
        <end position="756"/>
    </location>
</feature>
<feature type="transmembrane region" description="Helical" evidence="2">
    <location>
        <begin position="47"/>
        <end position="68"/>
    </location>
</feature>
<feature type="transmembrane region" description="Helical" evidence="2">
    <location>
        <begin position="360"/>
        <end position="382"/>
    </location>
</feature>
<dbReference type="GeneID" id="109760088"/>
<sequence length="777" mass="87285">MFDVWSAVGWWDRWQLRILVLGSLGIQWFLMVAAPMRKYTVRRSFRLCIWLAYISSDAVAIYALATLFNRHARATSSSSSCDGIAHNKAKILEVLWAPVLLIHLGGQEELTAYTIEDNELWTRHTVTLVSQVAVAMYAFYKSWPNPGDWKLLASAVLLFIIGVVSFSEKPWALKKASINRLASVSATIQGTQKRTRLAVYLDDLLFSDWYNCSPTKSGEKSSLLAGVGWHNCFSFTESATKKQQTELEAGEEDNVGLSDGDKVYMVLSDMSLSAAADDLVQRGRARNARDVLRPLSTKAEKELKRWLRGAFGLIYTRANLVFTRKYLVYHVLVVPILHIAALTLFAMSGKDGYNRTDVKITYILLCLTAALDVFAVFIRQLLYRAMSAKSVPALCETVPGYNLVDAVLRRRHKDIGWLVKCATRMGCKEECFDYCKCEGGGQDYTLYKNVSQMVLADLVDTKDRDLANYRVFTVPEESLPVEDAEAGAEIMQQSSPGVANWALSEELQRVCGPKVRGALRGSFDRSVLVWHIATDLCFRMEGTPPANYEEDPHWLRIKCTEAISSYMARLLNFHPDMLLTGSWQHLVSEAKDEFEFFLNLAMVGNSGKPLSKDDLTNIIDHGPEGERFRMQVPIGIDNEAQDKEVIRSLFHVPKACSLAKELLKLEPPSTRWRVMYRVWLGMLFYSASMCRGYLHAKSLGEGGEFLSYVWLVLSLKGAKTLADKLQMLKGDDEEPTPADKPQILEGPEPRNQHPDRCPQLPGLEIPRPDAGIGSSMP</sequence>
<protein>
    <recommendedName>
        <fullName evidence="3">DUF4220 domain-containing protein</fullName>
    </recommendedName>
</protein>
<dbReference type="InterPro" id="IPR007658">
    <property type="entry name" value="DUF594"/>
</dbReference>
<keyword evidence="2" id="KW-0812">Transmembrane</keyword>
<dbReference type="STRING" id="200361.A0A453QYM6"/>
<dbReference type="PANTHER" id="PTHR31325">
    <property type="entry name" value="OS01G0798800 PROTEIN-RELATED"/>
    <property type="match status" value="1"/>
</dbReference>
<feature type="transmembrane region" description="Helical" evidence="2">
    <location>
        <begin position="149"/>
        <end position="167"/>
    </location>
</feature>
<evidence type="ECO:0000313" key="4">
    <source>
        <dbReference type="EnsemblPlants" id="AET7Gv20377000.1"/>
    </source>
</evidence>
<dbReference type="RefSeq" id="XP_020174515.3">
    <property type="nucleotide sequence ID" value="XM_020318926.4"/>
</dbReference>
<dbReference type="AlphaFoldDB" id="A0A453QYM6"/>
<name>A0A453QYM6_AEGTS</name>
<evidence type="ECO:0000313" key="5">
    <source>
        <dbReference type="Proteomes" id="UP000015105"/>
    </source>
</evidence>
<dbReference type="Pfam" id="PF13968">
    <property type="entry name" value="DUF4220"/>
    <property type="match status" value="1"/>
</dbReference>
<accession>A0A453QYM6</accession>
<reference evidence="5" key="2">
    <citation type="journal article" date="2017" name="Nat. Plants">
        <title>The Aegilops tauschii genome reveals multiple impacts of transposons.</title>
        <authorList>
            <person name="Zhao G."/>
            <person name="Zou C."/>
            <person name="Li K."/>
            <person name="Wang K."/>
            <person name="Li T."/>
            <person name="Gao L."/>
            <person name="Zhang X."/>
            <person name="Wang H."/>
            <person name="Yang Z."/>
            <person name="Liu X."/>
            <person name="Jiang W."/>
            <person name="Mao L."/>
            <person name="Kong X."/>
            <person name="Jiao Y."/>
            <person name="Jia J."/>
        </authorList>
    </citation>
    <scope>NUCLEOTIDE SEQUENCE [LARGE SCALE GENOMIC DNA]</scope>
    <source>
        <strain evidence="5">cv. AL8/78</strain>
    </source>
</reference>
<feature type="domain" description="DUF4220" evidence="3">
    <location>
        <begin position="50"/>
        <end position="381"/>
    </location>
</feature>